<name>A0A0F9NJK5_9ZZZZ</name>
<sequence length="30" mass="3700">REQVQEKLFTEYYVNDLINKITINKRDISE</sequence>
<feature type="non-terminal residue" evidence="1">
    <location>
        <position position="1"/>
    </location>
</feature>
<dbReference type="AlphaFoldDB" id="A0A0F9NJK5"/>
<comment type="caution">
    <text evidence="1">The sequence shown here is derived from an EMBL/GenBank/DDBJ whole genome shotgun (WGS) entry which is preliminary data.</text>
</comment>
<dbReference type="EMBL" id="LAZR01008014">
    <property type="protein sequence ID" value="KKM81477.1"/>
    <property type="molecule type" value="Genomic_DNA"/>
</dbReference>
<evidence type="ECO:0000313" key="1">
    <source>
        <dbReference type="EMBL" id="KKM81477.1"/>
    </source>
</evidence>
<reference evidence="1" key="1">
    <citation type="journal article" date="2015" name="Nature">
        <title>Complex archaea that bridge the gap between prokaryotes and eukaryotes.</title>
        <authorList>
            <person name="Spang A."/>
            <person name="Saw J.H."/>
            <person name="Jorgensen S.L."/>
            <person name="Zaremba-Niedzwiedzka K."/>
            <person name="Martijn J."/>
            <person name="Lind A.E."/>
            <person name="van Eijk R."/>
            <person name="Schleper C."/>
            <person name="Guy L."/>
            <person name="Ettema T.J."/>
        </authorList>
    </citation>
    <scope>NUCLEOTIDE SEQUENCE</scope>
</reference>
<accession>A0A0F9NJK5</accession>
<gene>
    <name evidence="1" type="ORF">LCGC14_1329390</name>
</gene>
<organism evidence="1">
    <name type="scientific">marine sediment metagenome</name>
    <dbReference type="NCBI Taxonomy" id="412755"/>
    <lineage>
        <taxon>unclassified sequences</taxon>
        <taxon>metagenomes</taxon>
        <taxon>ecological metagenomes</taxon>
    </lineage>
</organism>
<protein>
    <submittedName>
        <fullName evidence="1">Uncharacterized protein</fullName>
    </submittedName>
</protein>
<proteinExistence type="predicted"/>